<dbReference type="Proteomes" id="UP000217258">
    <property type="component" value="Chromosome II"/>
</dbReference>
<sequence>MSAAAAVVAVHVYGMSTKKNLHSGKNIMVKISIASQFNSIIESS</sequence>
<reference evidence="1 2" key="1">
    <citation type="submission" date="2015-06" db="EMBL/GenBank/DDBJ databases">
        <authorList>
            <person name="Xie B.-B."/>
            <person name="Rong J.-C."/>
            <person name="Qin Q.-L."/>
            <person name="Zhang Y.-Z."/>
        </authorList>
    </citation>
    <scope>NUCLEOTIDE SEQUENCE [LARGE SCALE GENOMIC DNA]</scope>
    <source>
        <strain evidence="1 2">KMM 3549</strain>
    </source>
</reference>
<dbReference type="EMBL" id="CP011031">
    <property type="protein sequence ID" value="ATC92590.1"/>
    <property type="molecule type" value="Genomic_DNA"/>
</dbReference>
<proteinExistence type="predicted"/>
<accession>A0ABM6N898</accession>
<gene>
    <name evidence="1" type="ORF">PISS_b0453</name>
</gene>
<evidence type="ECO:0000313" key="1">
    <source>
        <dbReference type="EMBL" id="ATC92590.1"/>
    </source>
</evidence>
<protein>
    <submittedName>
        <fullName evidence="1">Uncharacterized protein</fullName>
    </submittedName>
</protein>
<keyword evidence="2" id="KW-1185">Reference proteome</keyword>
<evidence type="ECO:0000313" key="2">
    <source>
        <dbReference type="Proteomes" id="UP000217258"/>
    </source>
</evidence>
<name>A0ABM6N898_9GAMM</name>
<organism evidence="1 2">
    <name type="scientific">Pseudoalteromonas issachenkonii</name>
    <dbReference type="NCBI Taxonomy" id="152297"/>
    <lineage>
        <taxon>Bacteria</taxon>
        <taxon>Pseudomonadati</taxon>
        <taxon>Pseudomonadota</taxon>
        <taxon>Gammaproteobacteria</taxon>
        <taxon>Alteromonadales</taxon>
        <taxon>Pseudoalteromonadaceae</taxon>
        <taxon>Pseudoalteromonas</taxon>
    </lineage>
</organism>